<feature type="binding site" evidence="12">
    <location>
        <position position="66"/>
    </location>
    <ligand>
        <name>Fe cation</name>
        <dbReference type="ChEBI" id="CHEBI:24875"/>
        <label>1</label>
    </ligand>
</feature>
<keyword evidence="5" id="KW-0813">Transport</keyword>
<dbReference type="GO" id="GO:0019430">
    <property type="term" value="P:removal of superoxide radicals"/>
    <property type="evidence" value="ECO:0007669"/>
    <property type="project" value="InterPro"/>
</dbReference>
<gene>
    <name evidence="15" type="ORF">ENO08_08555</name>
</gene>
<feature type="domain" description="Desulfoferrodoxin N-terminal" evidence="14">
    <location>
        <begin position="1"/>
        <end position="27"/>
    </location>
</feature>
<dbReference type="AlphaFoldDB" id="A0A7V2F418"/>
<feature type="binding site" evidence="12">
    <location>
        <position position="4"/>
    </location>
    <ligand>
        <name>Fe cation</name>
        <dbReference type="ChEBI" id="CHEBI:24875"/>
        <label>1</label>
    </ligand>
</feature>
<feature type="binding site" evidence="12">
    <location>
        <position position="21"/>
    </location>
    <ligand>
        <name>Fe cation</name>
        <dbReference type="ChEBI" id="CHEBI:24875"/>
        <label>1</label>
    </ligand>
</feature>
<comment type="similarity">
    <text evidence="2">Belongs to the desulfoferrodoxin family.</text>
</comment>
<evidence type="ECO:0000256" key="11">
    <source>
        <dbReference type="ARBA" id="ARBA00047448"/>
    </source>
</evidence>
<evidence type="ECO:0000256" key="7">
    <source>
        <dbReference type="ARBA" id="ARBA00022982"/>
    </source>
</evidence>
<dbReference type="GO" id="GO:0050605">
    <property type="term" value="F:superoxide reductase activity"/>
    <property type="evidence" value="ECO:0007669"/>
    <property type="project" value="UniProtKB-EC"/>
</dbReference>
<evidence type="ECO:0000256" key="8">
    <source>
        <dbReference type="ARBA" id="ARBA00023004"/>
    </source>
</evidence>
<evidence type="ECO:0000256" key="6">
    <source>
        <dbReference type="ARBA" id="ARBA00022723"/>
    </source>
</evidence>
<dbReference type="Gene3D" id="2.60.40.730">
    <property type="entry name" value="SOR catalytic domain"/>
    <property type="match status" value="1"/>
</dbReference>
<dbReference type="SUPFAM" id="SSF49367">
    <property type="entry name" value="Superoxide reductase-like"/>
    <property type="match status" value="1"/>
</dbReference>
<feature type="binding site" evidence="12">
    <location>
        <position position="107"/>
    </location>
    <ligand>
        <name>Fe cation</name>
        <dbReference type="ChEBI" id="CHEBI:24875"/>
        <label>1</label>
    </ligand>
</feature>
<reference evidence="15" key="1">
    <citation type="journal article" date="2020" name="mSystems">
        <title>Genome- and Community-Level Interaction Insights into Carbon Utilization and Element Cycling Functions of Hydrothermarchaeota in Hydrothermal Sediment.</title>
        <authorList>
            <person name="Zhou Z."/>
            <person name="Liu Y."/>
            <person name="Xu W."/>
            <person name="Pan J."/>
            <person name="Luo Z.H."/>
            <person name="Li M."/>
        </authorList>
    </citation>
    <scope>NUCLEOTIDE SEQUENCE [LARGE SCALE GENOMIC DNA]</scope>
    <source>
        <strain evidence="15">SpSt-1233</strain>
    </source>
</reference>
<keyword evidence="7" id="KW-0249">Electron transport</keyword>
<dbReference type="NCBIfam" id="TIGR00320">
    <property type="entry name" value="dfx_rbo"/>
    <property type="match status" value="1"/>
</dbReference>
<dbReference type="PANTHER" id="PTHR36541:SF1">
    <property type="entry name" value="SUPEROXIDE REDUCTASE-RELATED"/>
    <property type="match status" value="1"/>
</dbReference>
<comment type="caution">
    <text evidence="15">The sequence shown here is derived from an EMBL/GenBank/DDBJ whole genome shotgun (WGS) entry which is preliminary data.</text>
</comment>
<dbReference type="NCBIfam" id="TIGR00319">
    <property type="entry name" value="desulf_FeS4"/>
    <property type="match status" value="1"/>
</dbReference>
<evidence type="ECO:0000259" key="14">
    <source>
        <dbReference type="Pfam" id="PF06397"/>
    </source>
</evidence>
<sequence>CEVCGNIVEVVHGSFGELVCCDQPMKLVTENTVDAANEKHVPVIEKVDGGYKVKVGSVPHPMEEKHYIEWIQLLAGEKSYRKFLEPGQAPEAVFHVEAKEVSAREYCNIHGLWKGE</sequence>
<dbReference type="InterPro" id="IPR036073">
    <property type="entry name" value="Desulfoferrodoxin_Fe-bd_dom_sf"/>
</dbReference>
<feature type="non-terminal residue" evidence="15">
    <location>
        <position position="1"/>
    </location>
</feature>
<feature type="binding site" evidence="12">
    <location>
        <position position="1"/>
    </location>
    <ligand>
        <name>Fe cation</name>
        <dbReference type="ChEBI" id="CHEBI:24875"/>
        <label>1</label>
    </ligand>
</feature>
<dbReference type="InterPro" id="IPR004462">
    <property type="entry name" value="Desulfoferrodoxin_N"/>
</dbReference>
<feature type="binding site" evidence="12">
    <location>
        <position position="20"/>
    </location>
    <ligand>
        <name>Fe cation</name>
        <dbReference type="ChEBI" id="CHEBI:24875"/>
        <label>1</label>
    </ligand>
</feature>
<keyword evidence="8 12" id="KW-0408">Iron</keyword>
<dbReference type="EC" id="1.15.1.2" evidence="3"/>
<dbReference type="GO" id="GO:0005506">
    <property type="term" value="F:iron ion binding"/>
    <property type="evidence" value="ECO:0007669"/>
    <property type="project" value="InterPro"/>
</dbReference>
<comment type="catalytic activity">
    <reaction evidence="11">
        <text>reduced [rubredoxin] + superoxide + 2 H(+) = oxidized [rubredoxin] + H2O2</text>
        <dbReference type="Rhea" id="RHEA:21324"/>
        <dbReference type="Rhea" id="RHEA-COMP:10302"/>
        <dbReference type="Rhea" id="RHEA-COMP:10303"/>
        <dbReference type="ChEBI" id="CHEBI:15378"/>
        <dbReference type="ChEBI" id="CHEBI:16240"/>
        <dbReference type="ChEBI" id="CHEBI:18421"/>
        <dbReference type="ChEBI" id="CHEBI:29033"/>
        <dbReference type="ChEBI" id="CHEBI:29034"/>
        <dbReference type="EC" id="1.15.1.2"/>
    </reaction>
</comment>
<dbReference type="CDD" id="cd03171">
    <property type="entry name" value="SORL_Dfx_classI"/>
    <property type="match status" value="1"/>
</dbReference>
<protein>
    <recommendedName>
        <fullName evidence="4">Desulfoferrodoxin</fullName>
        <ecNumber evidence="3">1.15.1.2</ecNumber>
    </recommendedName>
    <alternativeName>
        <fullName evidence="10">Superoxide reductase</fullName>
    </alternativeName>
</protein>
<evidence type="ECO:0000313" key="15">
    <source>
        <dbReference type="EMBL" id="HER44495.1"/>
    </source>
</evidence>
<feature type="domain" description="Desulfoferrodoxin ferrous iron-binding" evidence="13">
    <location>
        <begin position="33"/>
        <end position="115"/>
    </location>
</feature>
<evidence type="ECO:0000256" key="4">
    <source>
        <dbReference type="ARBA" id="ARBA00014839"/>
    </source>
</evidence>
<feature type="binding site" evidence="12">
    <location>
        <position position="110"/>
    </location>
    <ligand>
        <name>Fe cation</name>
        <dbReference type="ChEBI" id="CHEBI:24875"/>
        <label>1</label>
    </ligand>
</feature>
<evidence type="ECO:0000256" key="10">
    <source>
        <dbReference type="ARBA" id="ARBA00031398"/>
    </source>
</evidence>
<dbReference type="CDD" id="cd00974">
    <property type="entry name" value="DSRD"/>
    <property type="match status" value="1"/>
</dbReference>
<dbReference type="PANTHER" id="PTHR36541">
    <property type="entry name" value="SUPEROXIDE REDUCTASE-RELATED"/>
    <property type="match status" value="1"/>
</dbReference>
<dbReference type="Gene3D" id="2.20.28.100">
    <property type="entry name" value="Desulphoferrodoxin, N-terminal domain"/>
    <property type="match status" value="1"/>
</dbReference>
<dbReference type="Proteomes" id="UP000886069">
    <property type="component" value="Unassembled WGS sequence"/>
</dbReference>
<name>A0A7V2F418_UNCEI</name>
<evidence type="ECO:0000256" key="9">
    <source>
        <dbReference type="ARBA" id="ARBA00024690"/>
    </source>
</evidence>
<evidence type="ECO:0000256" key="12">
    <source>
        <dbReference type="PIRSR" id="PIRSR604793-1"/>
    </source>
</evidence>
<dbReference type="NCBIfam" id="TIGR00332">
    <property type="entry name" value="neela_ferrous"/>
    <property type="match status" value="1"/>
</dbReference>
<feature type="binding site" evidence="12">
    <location>
        <position position="60"/>
    </location>
    <ligand>
        <name>Fe cation</name>
        <dbReference type="ChEBI" id="CHEBI:24875"/>
        <label>1</label>
    </ligand>
</feature>
<dbReference type="InterPro" id="IPR038094">
    <property type="entry name" value="Desulfoferrodoxin_N_sf"/>
</dbReference>
<organism evidence="15">
    <name type="scientific">Eiseniibacteriota bacterium</name>
    <dbReference type="NCBI Taxonomy" id="2212470"/>
    <lineage>
        <taxon>Bacteria</taxon>
        <taxon>Candidatus Eiseniibacteriota</taxon>
    </lineage>
</organism>
<dbReference type="EMBL" id="DSEC01000614">
    <property type="protein sequence ID" value="HER44495.1"/>
    <property type="molecule type" value="Genomic_DNA"/>
</dbReference>
<dbReference type="InterPro" id="IPR051233">
    <property type="entry name" value="Desulfoferrodoxin_SOR"/>
</dbReference>
<dbReference type="InterPro" id="IPR002742">
    <property type="entry name" value="Desulfoferrodoxin_Fe-bd_dom"/>
</dbReference>
<comment type="cofactor">
    <cofactor evidence="1">
        <name>Cu(2+)</name>
        <dbReference type="ChEBI" id="CHEBI:29036"/>
    </cofactor>
</comment>
<keyword evidence="6 12" id="KW-0479">Metal-binding</keyword>
<evidence type="ECO:0000256" key="1">
    <source>
        <dbReference type="ARBA" id="ARBA00001973"/>
    </source>
</evidence>
<evidence type="ECO:0000256" key="2">
    <source>
        <dbReference type="ARBA" id="ARBA00005941"/>
    </source>
</evidence>
<proteinExistence type="inferred from homology"/>
<comment type="cofactor">
    <cofactor evidence="12">
        <name>Fe(2+)</name>
        <dbReference type="ChEBI" id="CHEBI:29033"/>
    </cofactor>
    <text evidence="12">Binds 1 Fe(2+) ion per subunit. The iron ion 2 is coordinated via four histidines and one cysteine residue.</text>
</comment>
<dbReference type="Pfam" id="PF01880">
    <property type="entry name" value="Desulfoferrodox"/>
    <property type="match status" value="1"/>
</dbReference>
<dbReference type="SUPFAM" id="SSF57802">
    <property type="entry name" value="Rubredoxin-like"/>
    <property type="match status" value="1"/>
</dbReference>
<evidence type="ECO:0000259" key="13">
    <source>
        <dbReference type="Pfam" id="PF01880"/>
    </source>
</evidence>
<comment type="cofactor">
    <cofactor evidence="12">
        <name>Fe(3+)</name>
        <dbReference type="ChEBI" id="CHEBI:29034"/>
    </cofactor>
    <text evidence="12">Binds 1 Fe(3+) ion per subunit. The iron ion 1 is coordinated via 4 cysteine residues.</text>
</comment>
<accession>A0A7V2F418</accession>
<comment type="function">
    <text evidence="9">Catalyzes the one-electron reduction of superoxide anion radical to hydrogen peroxide at a nonheme ferrous iron center. Plays a fundamental role in case of oxidative stress via its superoxide detoxification activity.</text>
</comment>
<dbReference type="InterPro" id="IPR004793">
    <property type="entry name" value="Desulfoferrodoxin_rbo"/>
</dbReference>
<dbReference type="Pfam" id="PF06397">
    <property type="entry name" value="Desulfoferrod_N"/>
    <property type="match status" value="1"/>
</dbReference>
<feature type="binding site" evidence="12">
    <location>
        <position position="40"/>
    </location>
    <ligand>
        <name>Fe cation</name>
        <dbReference type="ChEBI" id="CHEBI:24875"/>
        <label>1</label>
    </ligand>
</feature>
<evidence type="ECO:0000256" key="3">
    <source>
        <dbReference type="ARBA" id="ARBA00012679"/>
    </source>
</evidence>
<evidence type="ECO:0000256" key="5">
    <source>
        <dbReference type="ARBA" id="ARBA00022448"/>
    </source>
</evidence>